<sequence length="381" mass="42420">MSINETPKVKYFESDSNPILSGVGAEIPCFIGITGNTTPKTGIQKFKNFQQVYKTVENGGIGTDLENNQLLITVNDFFKEIKKSNSDDITVPYIYIIDLGAAEVSTPKPWLDAMNEAKKKREIQVEAYVGFKKEDTAKSIISIMNSAVELIKQDSEHGNPRIAYFTVIGANDEELKAYTDDSQESYIQNTRAVLMPAEDFGKNVAKVCITPYYEEPGYTDFRTIPSGKYSNRTREECDELQAAGITFINDELAASEIHPRINLAVSTAFATTPDNRPNDSLIHARRNVDQLIREVYDALYVQLKRNETETNLSYLQSDIDVIVDKKISDGYMMNGTEIKVVESETNPYDLKCEGVAAPVNSTLLIGFSMYIEAPNSTVGGN</sequence>
<evidence type="ECO:0000313" key="1">
    <source>
        <dbReference type="EMBL" id="DAD85343.1"/>
    </source>
</evidence>
<dbReference type="EMBL" id="BK014980">
    <property type="protein sequence ID" value="DAD85343.1"/>
    <property type="molecule type" value="Genomic_DNA"/>
</dbReference>
<proteinExistence type="predicted"/>
<accession>A0A8S5MTD8</accession>
<name>A0A8S5MTD8_9CAUD</name>
<reference evidence="1" key="1">
    <citation type="journal article" date="2021" name="Proc. Natl. Acad. Sci. U.S.A.">
        <title>A Catalog of Tens of Thousands of Viruses from Human Metagenomes Reveals Hidden Associations with Chronic Diseases.</title>
        <authorList>
            <person name="Tisza M.J."/>
            <person name="Buck C.B."/>
        </authorList>
    </citation>
    <scope>NUCLEOTIDE SEQUENCE</scope>
    <source>
        <strain evidence="1">Ct8Ri8</strain>
    </source>
</reference>
<organism evidence="1">
    <name type="scientific">Siphoviridae sp. ct8Ri8</name>
    <dbReference type="NCBI Taxonomy" id="2826170"/>
    <lineage>
        <taxon>Viruses</taxon>
        <taxon>Duplodnaviria</taxon>
        <taxon>Heunggongvirae</taxon>
        <taxon>Uroviricota</taxon>
        <taxon>Caudoviricetes</taxon>
    </lineage>
</organism>
<protein>
    <submittedName>
        <fullName evidence="1">Uncharacterized protein</fullName>
    </submittedName>
</protein>